<dbReference type="AlphaFoldDB" id="A0A9P6B8J5"/>
<proteinExistence type="predicted"/>
<dbReference type="Proteomes" id="UP000886523">
    <property type="component" value="Unassembled WGS sequence"/>
</dbReference>
<dbReference type="OrthoDB" id="5307922at2759"/>
<dbReference type="PANTHER" id="PTHR11799">
    <property type="entry name" value="PARAOXONASE"/>
    <property type="match status" value="1"/>
</dbReference>
<accession>A0A9P6B8J5</accession>
<dbReference type="SUPFAM" id="SSF63829">
    <property type="entry name" value="Calcium-dependent phosphotriesterase"/>
    <property type="match status" value="1"/>
</dbReference>
<dbReference type="InterPro" id="IPR051288">
    <property type="entry name" value="Serum_paraoxonase/arylesterase"/>
</dbReference>
<organism evidence="1 2">
    <name type="scientific">Hydnum rufescens UP504</name>
    <dbReference type="NCBI Taxonomy" id="1448309"/>
    <lineage>
        <taxon>Eukaryota</taxon>
        <taxon>Fungi</taxon>
        <taxon>Dikarya</taxon>
        <taxon>Basidiomycota</taxon>
        <taxon>Agaricomycotina</taxon>
        <taxon>Agaricomycetes</taxon>
        <taxon>Cantharellales</taxon>
        <taxon>Hydnaceae</taxon>
        <taxon>Hydnum</taxon>
    </lineage>
</organism>
<sequence length="396" mass="43174">MARLISILLTGLLVVLGLAYTLVVHRLVHIHGVLKGAGSIRPQGNARCETIPSLEACEDLWIHRPTGLVYLACASRKGRMLWSPYFLIFKQPSHNDYVAIYDPRDLSVTRLGLDGFDDPRGLNVHGMDVVASRADPETLFISLVNHRPQPARNEYEHGADSVIEIFSTTLGSNTLTHVKTFRDPEVIITPNSVSWSPDGDSLYFTNDHPTRLGHAGRTATFLFNLARSSVGYCHVDHGCKMAAESVNGANGITTIDGDIFYVSNSFGGAIGVFRRLTDNTLSQVDSIFLGRSPDNLSFDEENNLYAATFINSIGFATRSSHDYTIPSPSSVYKISLNQTTANTSRAGGGKGKYAVDKIFEDDGTLATGITTAAWSSDGKKLYLTGILSPWLLVCQI</sequence>
<protein>
    <recommendedName>
        <fullName evidence="3">Calcium-dependent phosphotriesterase</fullName>
    </recommendedName>
</protein>
<gene>
    <name evidence="1" type="ORF">BS47DRAFT_1336806</name>
</gene>
<dbReference type="EMBL" id="MU128916">
    <property type="protein sequence ID" value="KAF9519708.1"/>
    <property type="molecule type" value="Genomic_DNA"/>
</dbReference>
<dbReference type="InterPro" id="IPR011042">
    <property type="entry name" value="6-blade_b-propeller_TolB-like"/>
</dbReference>
<dbReference type="InterPro" id="IPR011659">
    <property type="entry name" value="WD40"/>
</dbReference>
<evidence type="ECO:0000313" key="1">
    <source>
        <dbReference type="EMBL" id="KAF9519708.1"/>
    </source>
</evidence>
<reference evidence="1" key="1">
    <citation type="journal article" date="2020" name="Nat. Commun.">
        <title>Large-scale genome sequencing of mycorrhizal fungi provides insights into the early evolution of symbiotic traits.</title>
        <authorList>
            <person name="Miyauchi S."/>
            <person name="Kiss E."/>
            <person name="Kuo A."/>
            <person name="Drula E."/>
            <person name="Kohler A."/>
            <person name="Sanchez-Garcia M."/>
            <person name="Morin E."/>
            <person name="Andreopoulos B."/>
            <person name="Barry K.W."/>
            <person name="Bonito G."/>
            <person name="Buee M."/>
            <person name="Carver A."/>
            <person name="Chen C."/>
            <person name="Cichocki N."/>
            <person name="Clum A."/>
            <person name="Culley D."/>
            <person name="Crous P.W."/>
            <person name="Fauchery L."/>
            <person name="Girlanda M."/>
            <person name="Hayes R.D."/>
            <person name="Keri Z."/>
            <person name="LaButti K."/>
            <person name="Lipzen A."/>
            <person name="Lombard V."/>
            <person name="Magnuson J."/>
            <person name="Maillard F."/>
            <person name="Murat C."/>
            <person name="Nolan M."/>
            <person name="Ohm R.A."/>
            <person name="Pangilinan J."/>
            <person name="Pereira M.F."/>
            <person name="Perotto S."/>
            <person name="Peter M."/>
            <person name="Pfister S."/>
            <person name="Riley R."/>
            <person name="Sitrit Y."/>
            <person name="Stielow J.B."/>
            <person name="Szollosi G."/>
            <person name="Zifcakova L."/>
            <person name="Stursova M."/>
            <person name="Spatafora J.W."/>
            <person name="Tedersoo L."/>
            <person name="Vaario L.M."/>
            <person name="Yamada A."/>
            <person name="Yan M."/>
            <person name="Wang P."/>
            <person name="Xu J."/>
            <person name="Bruns T."/>
            <person name="Baldrian P."/>
            <person name="Vilgalys R."/>
            <person name="Dunand C."/>
            <person name="Henrissat B."/>
            <person name="Grigoriev I.V."/>
            <person name="Hibbett D."/>
            <person name="Nagy L.G."/>
            <person name="Martin F.M."/>
        </authorList>
    </citation>
    <scope>NUCLEOTIDE SEQUENCE</scope>
    <source>
        <strain evidence="1">UP504</strain>
    </source>
</reference>
<keyword evidence="2" id="KW-1185">Reference proteome</keyword>
<evidence type="ECO:0000313" key="2">
    <source>
        <dbReference type="Proteomes" id="UP000886523"/>
    </source>
</evidence>
<dbReference type="Pfam" id="PF07676">
    <property type="entry name" value="PD40"/>
    <property type="match status" value="1"/>
</dbReference>
<name>A0A9P6B8J5_9AGAM</name>
<comment type="caution">
    <text evidence="1">The sequence shown here is derived from an EMBL/GenBank/DDBJ whole genome shotgun (WGS) entry which is preliminary data.</text>
</comment>
<dbReference type="PANTHER" id="PTHR11799:SF12">
    <property type="entry name" value="PARAOXONASE-RELATED"/>
    <property type="match status" value="1"/>
</dbReference>
<evidence type="ECO:0008006" key="3">
    <source>
        <dbReference type="Google" id="ProtNLM"/>
    </source>
</evidence>
<dbReference type="Gene3D" id="2.120.10.30">
    <property type="entry name" value="TolB, C-terminal domain"/>
    <property type="match status" value="1"/>
</dbReference>